<dbReference type="GO" id="GO:0005948">
    <property type="term" value="C:acetolactate synthase complex"/>
    <property type="evidence" value="ECO:0007669"/>
    <property type="project" value="TreeGrafter"/>
</dbReference>
<dbReference type="GO" id="GO:0009097">
    <property type="term" value="P:isoleucine biosynthetic process"/>
    <property type="evidence" value="ECO:0007669"/>
    <property type="project" value="UniProtKB-UniPathway"/>
</dbReference>
<evidence type="ECO:0000256" key="16">
    <source>
        <dbReference type="RuleBase" id="RU362132"/>
    </source>
</evidence>
<evidence type="ECO:0000256" key="12">
    <source>
        <dbReference type="ARBA" id="ARBA00022842"/>
    </source>
</evidence>
<dbReference type="InterPro" id="IPR012001">
    <property type="entry name" value="Thiamin_PyroP_enz_TPP-bd_dom"/>
</dbReference>
<dbReference type="CDD" id="cd07035">
    <property type="entry name" value="TPP_PYR_POX_like"/>
    <property type="match status" value="1"/>
</dbReference>
<dbReference type="UniPathway" id="UPA00047">
    <property type="reaction ID" value="UER00055"/>
</dbReference>
<dbReference type="Pfam" id="PF00205">
    <property type="entry name" value="TPP_enzyme_M"/>
    <property type="match status" value="1"/>
</dbReference>
<keyword evidence="10" id="KW-0479">Metal-binding</keyword>
<evidence type="ECO:0000256" key="13">
    <source>
        <dbReference type="ARBA" id="ARBA00023052"/>
    </source>
</evidence>
<dbReference type="NCBIfam" id="TIGR00118">
    <property type="entry name" value="acolac_lg"/>
    <property type="match status" value="1"/>
</dbReference>
<dbReference type="FunFam" id="3.40.50.1220:FF:000008">
    <property type="entry name" value="Acetolactate synthase"/>
    <property type="match status" value="1"/>
</dbReference>
<evidence type="ECO:0000313" key="21">
    <source>
        <dbReference type="EMBL" id="VFR57517.1"/>
    </source>
</evidence>
<keyword evidence="13 16" id="KW-0786">Thiamine pyrophosphate</keyword>
<organism evidence="20">
    <name type="scientific">plant metagenome</name>
    <dbReference type="NCBI Taxonomy" id="1297885"/>
    <lineage>
        <taxon>unclassified sequences</taxon>
        <taxon>metagenomes</taxon>
        <taxon>organismal metagenomes</taxon>
    </lineage>
</organism>
<comment type="catalytic activity">
    <reaction evidence="15">
        <text>2 pyruvate + H(+) = (2S)-2-acetolactate + CO2</text>
        <dbReference type="Rhea" id="RHEA:25249"/>
        <dbReference type="ChEBI" id="CHEBI:15361"/>
        <dbReference type="ChEBI" id="CHEBI:15378"/>
        <dbReference type="ChEBI" id="CHEBI:16526"/>
        <dbReference type="ChEBI" id="CHEBI:58476"/>
        <dbReference type="EC" id="2.2.1.6"/>
    </reaction>
</comment>
<dbReference type="InterPro" id="IPR012846">
    <property type="entry name" value="Acetolactate_synth_lsu"/>
</dbReference>
<evidence type="ECO:0000313" key="20">
    <source>
        <dbReference type="EMBL" id="VFR45635.1"/>
    </source>
</evidence>
<evidence type="ECO:0000256" key="1">
    <source>
        <dbReference type="ARBA" id="ARBA00001946"/>
    </source>
</evidence>
<evidence type="ECO:0000256" key="14">
    <source>
        <dbReference type="ARBA" id="ARBA00023304"/>
    </source>
</evidence>
<comment type="cofactor">
    <cofactor evidence="1">
        <name>Mg(2+)</name>
        <dbReference type="ChEBI" id="CHEBI:18420"/>
    </cofactor>
</comment>
<evidence type="ECO:0000256" key="3">
    <source>
        <dbReference type="ARBA" id="ARBA00004974"/>
    </source>
</evidence>
<gene>
    <name evidence="20" type="ORF">ANT2_0185</name>
    <name evidence="21" type="ORF">ANT3_0185</name>
</gene>
<dbReference type="UniPathway" id="UPA00049">
    <property type="reaction ID" value="UER00059"/>
</dbReference>
<accession>A0A484R6G7</accession>
<dbReference type="PROSITE" id="PS00187">
    <property type="entry name" value="TPP_ENZYMES"/>
    <property type="match status" value="1"/>
</dbReference>
<feature type="domain" description="Thiamine pyrophosphate enzyme TPP-binding" evidence="18">
    <location>
        <begin position="469"/>
        <end position="617"/>
    </location>
</feature>
<dbReference type="AlphaFoldDB" id="A0A484R6G7"/>
<keyword evidence="12" id="KW-0460">Magnesium</keyword>
<dbReference type="GO" id="GO:0009099">
    <property type="term" value="P:L-valine biosynthetic process"/>
    <property type="evidence" value="ECO:0007669"/>
    <property type="project" value="UniProtKB-UniPathway"/>
</dbReference>
<dbReference type="EMBL" id="CAADID010000001">
    <property type="protein sequence ID" value="VFR57517.1"/>
    <property type="molecule type" value="Genomic_DNA"/>
</dbReference>
<comment type="similarity">
    <text evidence="5 16">Belongs to the TPP enzyme family.</text>
</comment>
<evidence type="ECO:0000256" key="5">
    <source>
        <dbReference type="ARBA" id="ARBA00007812"/>
    </source>
</evidence>
<dbReference type="InterPro" id="IPR012000">
    <property type="entry name" value="Thiamin_PyroP_enz_cen_dom"/>
</dbReference>
<evidence type="ECO:0000256" key="2">
    <source>
        <dbReference type="ARBA" id="ARBA00001964"/>
    </source>
</evidence>
<comment type="cofactor">
    <cofactor evidence="2">
        <name>thiamine diphosphate</name>
        <dbReference type="ChEBI" id="CHEBI:58937"/>
    </cofactor>
</comment>
<dbReference type="Pfam" id="PF02776">
    <property type="entry name" value="TPP_enzyme_N"/>
    <property type="match status" value="1"/>
</dbReference>
<dbReference type="PANTHER" id="PTHR18968:SF13">
    <property type="entry name" value="ACETOLACTATE SYNTHASE CATALYTIC SUBUNIT, MITOCHONDRIAL"/>
    <property type="match status" value="1"/>
</dbReference>
<evidence type="ECO:0000256" key="9">
    <source>
        <dbReference type="ARBA" id="ARBA00022679"/>
    </source>
</evidence>
<dbReference type="InterPro" id="IPR029035">
    <property type="entry name" value="DHS-like_NAD/FAD-binding_dom"/>
</dbReference>
<proteinExistence type="inferred from homology"/>
<dbReference type="PANTHER" id="PTHR18968">
    <property type="entry name" value="THIAMINE PYROPHOSPHATE ENZYMES"/>
    <property type="match status" value="1"/>
</dbReference>
<comment type="pathway">
    <text evidence="3">Amino-acid biosynthesis; L-isoleucine biosynthesis; L-isoleucine from 2-oxobutanoate: step 1/4.</text>
</comment>
<evidence type="ECO:0000259" key="18">
    <source>
        <dbReference type="Pfam" id="PF02775"/>
    </source>
</evidence>
<dbReference type="InterPro" id="IPR039368">
    <property type="entry name" value="AHAS_TPP"/>
</dbReference>
<dbReference type="CDD" id="cd02015">
    <property type="entry name" value="TPP_AHAS"/>
    <property type="match status" value="1"/>
</dbReference>
<feature type="domain" description="Thiamine pyrophosphate enzyme N-terminal TPP-binding" evidence="19">
    <location>
        <begin position="60"/>
        <end position="175"/>
    </location>
</feature>
<keyword evidence="14" id="KW-0100">Branched-chain amino acid biosynthesis</keyword>
<evidence type="ECO:0000256" key="8">
    <source>
        <dbReference type="ARBA" id="ARBA00022630"/>
    </source>
</evidence>
<name>A0A484R6G7_9ZZZZ</name>
<dbReference type="InterPro" id="IPR029061">
    <property type="entry name" value="THDP-binding"/>
</dbReference>
<dbReference type="GO" id="GO:0003984">
    <property type="term" value="F:acetolactate synthase activity"/>
    <property type="evidence" value="ECO:0007669"/>
    <property type="project" value="UniProtKB-EC"/>
</dbReference>
<dbReference type="EMBL" id="CAADIG010000019">
    <property type="protein sequence ID" value="VFR45635.1"/>
    <property type="molecule type" value="Genomic_DNA"/>
</dbReference>
<reference evidence="20" key="1">
    <citation type="submission" date="2019-03" db="EMBL/GenBank/DDBJ databases">
        <authorList>
            <person name="Danneels B."/>
        </authorList>
    </citation>
    <scope>NUCLEOTIDE SEQUENCE</scope>
</reference>
<dbReference type="InterPro" id="IPR045229">
    <property type="entry name" value="TPP_enz"/>
</dbReference>
<dbReference type="InterPro" id="IPR011766">
    <property type="entry name" value="TPP_enzyme_TPP-bd"/>
</dbReference>
<dbReference type="FunFam" id="3.40.50.970:FF:000007">
    <property type="entry name" value="Acetolactate synthase"/>
    <property type="match status" value="1"/>
</dbReference>
<dbReference type="InterPro" id="IPR000399">
    <property type="entry name" value="TPP-bd_CS"/>
</dbReference>
<keyword evidence="9 20" id="KW-0808">Transferase</keyword>
<dbReference type="Pfam" id="PF02775">
    <property type="entry name" value="TPP_enzyme_C"/>
    <property type="match status" value="1"/>
</dbReference>
<evidence type="ECO:0000259" key="19">
    <source>
        <dbReference type="Pfam" id="PF02776"/>
    </source>
</evidence>
<keyword evidence="11" id="KW-0274">FAD</keyword>
<evidence type="ECO:0000256" key="10">
    <source>
        <dbReference type="ARBA" id="ARBA00022723"/>
    </source>
</evidence>
<dbReference type="Gene3D" id="3.40.50.1220">
    <property type="entry name" value="TPP-binding domain"/>
    <property type="match status" value="1"/>
</dbReference>
<dbReference type="GO" id="GO:0000287">
    <property type="term" value="F:magnesium ion binding"/>
    <property type="evidence" value="ECO:0007669"/>
    <property type="project" value="InterPro"/>
</dbReference>
<dbReference type="FunFam" id="3.40.50.970:FF:000016">
    <property type="entry name" value="Acetolactate synthase"/>
    <property type="match status" value="1"/>
</dbReference>
<evidence type="ECO:0000259" key="17">
    <source>
        <dbReference type="Pfam" id="PF00205"/>
    </source>
</evidence>
<evidence type="ECO:0000256" key="15">
    <source>
        <dbReference type="ARBA" id="ARBA00048670"/>
    </source>
</evidence>
<dbReference type="GO" id="GO:0030976">
    <property type="term" value="F:thiamine pyrophosphate binding"/>
    <property type="evidence" value="ECO:0007669"/>
    <property type="project" value="InterPro"/>
</dbReference>
<dbReference type="GO" id="GO:0050660">
    <property type="term" value="F:flavin adenine dinucleotide binding"/>
    <property type="evidence" value="ECO:0007669"/>
    <property type="project" value="InterPro"/>
</dbReference>
<evidence type="ECO:0000256" key="6">
    <source>
        <dbReference type="ARBA" id="ARBA00013145"/>
    </source>
</evidence>
<evidence type="ECO:0000256" key="4">
    <source>
        <dbReference type="ARBA" id="ARBA00005025"/>
    </source>
</evidence>
<dbReference type="SUPFAM" id="SSF52467">
    <property type="entry name" value="DHS-like NAD/FAD-binding domain"/>
    <property type="match status" value="1"/>
</dbReference>
<sequence>MICRIIYLYSALGAENRRNIPPDPAYPVFMNDRLHPDALAALADSHRDAPAPVRAAAPRNGAQILLDTLIAQGVDTVFGYPGGAVLPLYDALHTEPRLRHVLVRHEQAAVHAAEGYARSTGRTGVVFVTSGPGMANTTSGLLDALCDSIPVLCVSGQVATTAIGTDAFQECDALGISRSITKWNTQVQSAEDVADVVSRAFELTRQGRPGPVLVDLPKDVQLAVPACASLRGSVEDHDDVAATRAAINARARAERLARRAAPKVPTAAVRRAVSLIRQARRPVFYGGGGLVNAGPEACEAFVALVRDVGAPCTLTLMGLGAYPASDPQFVGMLGMHGTLEANLAMHEADLVVCVGARFDDRITGKLSSFCPHAHKIHLDIDPTSINKVVRVDVAMVGDCLPLVSALRDELASHGALPLARLNPWWERIARWRARDCLGFTPEADRILPQHLMHALDGALAGRDAIVSTDVGQHQMWAAQYLRFDRPNRWLTSGGAGTMGYGLPAALGAQIAHPDRTVVCVSGDASVLMNIQELSTARQHGTPVKVVLCNNGYMGMVRQWQELIHGGRLSHSYNESLPDFVALARAFGWGVGRVEHPDQLPAALAECLAWDGPYFLDVVVAAQENCFPMIPAGAGHDRIMLARDVWYEEEGAQG</sequence>
<dbReference type="Gene3D" id="3.40.50.970">
    <property type="match status" value="2"/>
</dbReference>
<dbReference type="SUPFAM" id="SSF52518">
    <property type="entry name" value="Thiamin diphosphate-binding fold (THDP-binding)"/>
    <property type="match status" value="2"/>
</dbReference>
<keyword evidence="7" id="KW-0028">Amino-acid biosynthesis</keyword>
<evidence type="ECO:0000256" key="11">
    <source>
        <dbReference type="ARBA" id="ARBA00022827"/>
    </source>
</evidence>
<feature type="domain" description="Thiamine pyrophosphate enzyme central" evidence="17">
    <location>
        <begin position="269"/>
        <end position="406"/>
    </location>
</feature>
<evidence type="ECO:0000256" key="7">
    <source>
        <dbReference type="ARBA" id="ARBA00022605"/>
    </source>
</evidence>
<protein>
    <recommendedName>
        <fullName evidence="6">acetolactate synthase</fullName>
        <ecNumber evidence="6">2.2.1.6</ecNumber>
    </recommendedName>
</protein>
<dbReference type="EC" id="2.2.1.6" evidence="6"/>
<comment type="pathway">
    <text evidence="4">Amino-acid biosynthesis; L-valine biosynthesis; L-valine from pyruvate: step 1/4.</text>
</comment>
<keyword evidence="8" id="KW-0285">Flavoprotein</keyword>